<evidence type="ECO:0000313" key="1">
    <source>
        <dbReference type="EMBL" id="GMG28279.1"/>
    </source>
</evidence>
<proteinExistence type="predicted"/>
<sequence length="144" mass="15371">MFIGKAKLKINWTTPSSGIGTVGCPSSHYQPFPSSSSLLITLLVINASLYSRNVSGLGTVKPYRPLTYLTRSSYNSLRNANGLFRAFPAAAFLVGLVEAEVELSLAEVVAALVVVVALDLAATAVNRTAMTANQEICMFNEGWV</sequence>
<protein>
    <submittedName>
        <fullName evidence="1">Unnamed protein product</fullName>
    </submittedName>
</protein>
<organism evidence="1 2">
    <name type="scientific">Aspergillus oryzae</name>
    <name type="common">Yellow koji mold</name>
    <dbReference type="NCBI Taxonomy" id="5062"/>
    <lineage>
        <taxon>Eukaryota</taxon>
        <taxon>Fungi</taxon>
        <taxon>Dikarya</taxon>
        <taxon>Ascomycota</taxon>
        <taxon>Pezizomycotina</taxon>
        <taxon>Eurotiomycetes</taxon>
        <taxon>Eurotiomycetidae</taxon>
        <taxon>Eurotiales</taxon>
        <taxon>Aspergillaceae</taxon>
        <taxon>Aspergillus</taxon>
        <taxon>Aspergillus subgen. Circumdati</taxon>
    </lineage>
</organism>
<comment type="caution">
    <text evidence="1">The sequence shown here is derived from an EMBL/GenBank/DDBJ whole genome shotgun (WGS) entry which is preliminary data.</text>
</comment>
<name>A0AAN4YEP7_ASPOZ</name>
<dbReference type="Proteomes" id="UP001165205">
    <property type="component" value="Unassembled WGS sequence"/>
</dbReference>
<dbReference type="AlphaFoldDB" id="A0AAN4YEP7"/>
<gene>
    <name evidence="1" type="ORF">Aory04_000474000</name>
</gene>
<accession>A0AAN4YEP7</accession>
<dbReference type="EMBL" id="BSYA01000043">
    <property type="protein sequence ID" value="GMG28279.1"/>
    <property type="molecule type" value="Genomic_DNA"/>
</dbReference>
<reference evidence="1" key="1">
    <citation type="submission" date="2023-04" db="EMBL/GenBank/DDBJ databases">
        <title>Aspergillus oryzae NBRC 4228.</title>
        <authorList>
            <person name="Ichikawa N."/>
            <person name="Sato H."/>
            <person name="Tonouchi N."/>
        </authorList>
    </citation>
    <scope>NUCLEOTIDE SEQUENCE</scope>
    <source>
        <strain evidence="1">NBRC 4228</strain>
    </source>
</reference>
<dbReference type="PROSITE" id="PS51257">
    <property type="entry name" value="PROKAR_LIPOPROTEIN"/>
    <property type="match status" value="1"/>
</dbReference>
<evidence type="ECO:0000313" key="2">
    <source>
        <dbReference type="Proteomes" id="UP001165205"/>
    </source>
</evidence>